<reference evidence="2 3" key="1">
    <citation type="journal article" date="2016" name="Nat. Commun.">
        <title>Thousands of microbial genomes shed light on interconnected biogeochemical processes in an aquifer system.</title>
        <authorList>
            <person name="Anantharaman K."/>
            <person name="Brown C.T."/>
            <person name="Hug L.A."/>
            <person name="Sharon I."/>
            <person name="Castelle C.J."/>
            <person name="Probst A.J."/>
            <person name="Thomas B.C."/>
            <person name="Singh A."/>
            <person name="Wilkins M.J."/>
            <person name="Karaoz U."/>
            <person name="Brodie E.L."/>
            <person name="Williams K.H."/>
            <person name="Hubbard S.S."/>
            <person name="Banfield J.F."/>
        </authorList>
    </citation>
    <scope>NUCLEOTIDE SEQUENCE [LARGE SCALE GENOMIC DNA]</scope>
</reference>
<dbReference type="SUPFAM" id="SSF52266">
    <property type="entry name" value="SGNH hydrolase"/>
    <property type="match status" value="1"/>
</dbReference>
<evidence type="ECO:0000256" key="1">
    <source>
        <dbReference type="SAM" id="Phobius"/>
    </source>
</evidence>
<evidence type="ECO:0000313" key="2">
    <source>
        <dbReference type="EMBL" id="OGF39894.1"/>
    </source>
</evidence>
<organism evidence="2 3">
    <name type="scientific">Candidatus Falkowbacteria bacterium RIFOXYD2_FULL_34_120</name>
    <dbReference type="NCBI Taxonomy" id="1798007"/>
    <lineage>
        <taxon>Bacteria</taxon>
        <taxon>Candidatus Falkowiibacteriota</taxon>
    </lineage>
</organism>
<evidence type="ECO:0000313" key="3">
    <source>
        <dbReference type="Proteomes" id="UP000177579"/>
    </source>
</evidence>
<keyword evidence="1" id="KW-1133">Transmembrane helix</keyword>
<keyword evidence="1" id="KW-0812">Transmembrane</keyword>
<dbReference type="EMBL" id="MFGO01000040">
    <property type="protein sequence ID" value="OGF39894.1"/>
    <property type="molecule type" value="Genomic_DNA"/>
</dbReference>
<dbReference type="Proteomes" id="UP000177579">
    <property type="component" value="Unassembled WGS sequence"/>
</dbReference>
<protein>
    <submittedName>
        <fullName evidence="2">Uncharacterized protein</fullName>
    </submittedName>
</protein>
<keyword evidence="1" id="KW-0472">Membrane</keyword>
<sequence>MNKDILKFLKHLFVFLLFLGAVFYCINSIYISQFVLNNEKELKDNEILKSISNVKYLFLGDSRPATTIRPEFIPGSYNYCFGGENYSQVYYRARRVLRNDRMDYLVLPLDVHSFSDYRSNPYSDIIYWYKFLNVEELSRQTGKSEALLAINKHLPFIGNGRDFRGFSMYNNDGGNKMFVEGWRRLGDASRANDPNKEFEARNRVKEHFKRYPEIMNKELFDFFIKTIELAKDKNIKVILIKYPFSEDYLEEVAMLGIDVDKFYDDINEKIIKYDHVAILDYQTGFDDEFFYNSDHLNTGGAEIFSRQLDEDLKNLNLIN</sequence>
<gene>
    <name evidence="2" type="ORF">A2531_00785</name>
</gene>
<proteinExistence type="predicted"/>
<name>A0A1F5TM03_9BACT</name>
<feature type="transmembrane region" description="Helical" evidence="1">
    <location>
        <begin position="12"/>
        <end position="31"/>
    </location>
</feature>
<comment type="caution">
    <text evidence="2">The sequence shown here is derived from an EMBL/GenBank/DDBJ whole genome shotgun (WGS) entry which is preliminary data.</text>
</comment>
<dbReference type="AlphaFoldDB" id="A0A1F5TM03"/>
<accession>A0A1F5TM03</accession>